<feature type="transmembrane region" description="Helical" evidence="1">
    <location>
        <begin position="120"/>
        <end position="140"/>
    </location>
</feature>
<keyword evidence="1" id="KW-0812">Transmembrane</keyword>
<dbReference type="RefSeq" id="WP_194311466.1">
    <property type="nucleotide sequence ID" value="NZ_JADHEC010000010.1"/>
</dbReference>
<keyword evidence="1" id="KW-1133">Transmembrane helix</keyword>
<dbReference type="InterPro" id="IPR049458">
    <property type="entry name" value="EpsG-like"/>
</dbReference>
<evidence type="ECO:0000313" key="3">
    <source>
        <dbReference type="Proteomes" id="UP000646211"/>
    </source>
</evidence>
<feature type="transmembrane region" description="Helical" evidence="1">
    <location>
        <begin position="242"/>
        <end position="261"/>
    </location>
</feature>
<evidence type="ECO:0000313" key="2">
    <source>
        <dbReference type="EMBL" id="MBF2708208.1"/>
    </source>
</evidence>
<dbReference type="Pfam" id="PF14897">
    <property type="entry name" value="EpsG"/>
    <property type="match status" value="1"/>
</dbReference>
<feature type="transmembrane region" description="Helical" evidence="1">
    <location>
        <begin position="268"/>
        <end position="284"/>
    </location>
</feature>
<sequence length="362" mass="42817">MEYVFSFVDLWPYILIALLFILCYYYKIQESSKIIYFTLLLFSCLRYDVGWDYDMYVWEIGKGYDLLIEGRFEPLSKVIFIIASELNFYPIAFIFFAWLTLRLVSLSIDKYSVNPTISWLVFYSFPLFFFASLSTIRQSLATALILYSYQFAVERKIVKFLLIIMVAFLFHTSAISGLIILPLLYLNVSKKGNYILFISSFFLSIIIKKIILSSFINELSVISRLQEFYIDADTASPTKLQYLYYIIAVVNLIYYDKLVALNSLNKQIISITTFGIFFFNVFSFEPISASRISAFFLLFWIYLIPYYSKIFSIRYGKIIQHIIFTLLLSLSFYYLSMYVSSYQNNIQEKVSFLPYKFWFFNL</sequence>
<dbReference type="EMBL" id="JADHEC010000010">
    <property type="protein sequence ID" value="MBF2708208.1"/>
    <property type="molecule type" value="Genomic_DNA"/>
</dbReference>
<organism evidence="2 3">
    <name type="scientific">Flavobacterium soyangense</name>
    <dbReference type="NCBI Taxonomy" id="2023265"/>
    <lineage>
        <taxon>Bacteria</taxon>
        <taxon>Pseudomonadati</taxon>
        <taxon>Bacteroidota</taxon>
        <taxon>Flavobacteriia</taxon>
        <taxon>Flavobacteriales</taxon>
        <taxon>Flavobacteriaceae</taxon>
        <taxon>Flavobacterium</taxon>
    </lineage>
</organism>
<dbReference type="AlphaFoldDB" id="A0A930U796"/>
<accession>A0A930U796</accession>
<gene>
    <name evidence="2" type="ORF">IR213_06345</name>
</gene>
<feature type="transmembrane region" description="Helical" evidence="1">
    <location>
        <begin position="78"/>
        <end position="99"/>
    </location>
</feature>
<dbReference type="Proteomes" id="UP000646211">
    <property type="component" value="Unassembled WGS sequence"/>
</dbReference>
<reference evidence="2" key="1">
    <citation type="submission" date="2020-11" db="EMBL/GenBank/DDBJ databases">
        <title>Genome of Flavobacterium soyangense.</title>
        <authorList>
            <person name="Liu Q."/>
            <person name="Xin Y.-H."/>
        </authorList>
    </citation>
    <scope>NUCLEOTIDE SEQUENCE</scope>
    <source>
        <strain evidence="2">CGMCC 1.13493</strain>
    </source>
</reference>
<feature type="transmembrane region" description="Helical" evidence="1">
    <location>
        <begin position="319"/>
        <end position="339"/>
    </location>
</feature>
<feature type="transmembrane region" description="Helical" evidence="1">
    <location>
        <begin position="193"/>
        <end position="216"/>
    </location>
</feature>
<keyword evidence="3" id="KW-1185">Reference proteome</keyword>
<protein>
    <submittedName>
        <fullName evidence="2">EpsG family protein</fullName>
    </submittedName>
</protein>
<feature type="transmembrane region" description="Helical" evidence="1">
    <location>
        <begin position="160"/>
        <end position="186"/>
    </location>
</feature>
<evidence type="ECO:0000256" key="1">
    <source>
        <dbReference type="SAM" id="Phobius"/>
    </source>
</evidence>
<feature type="transmembrane region" description="Helical" evidence="1">
    <location>
        <begin position="290"/>
        <end position="307"/>
    </location>
</feature>
<name>A0A930U796_9FLAO</name>
<proteinExistence type="predicted"/>
<keyword evidence="1" id="KW-0472">Membrane</keyword>
<comment type="caution">
    <text evidence="2">The sequence shown here is derived from an EMBL/GenBank/DDBJ whole genome shotgun (WGS) entry which is preliminary data.</text>
</comment>
<feature type="transmembrane region" description="Helical" evidence="1">
    <location>
        <begin position="6"/>
        <end position="26"/>
    </location>
</feature>